<evidence type="ECO:0000256" key="1">
    <source>
        <dbReference type="ARBA" id="ARBA00004479"/>
    </source>
</evidence>
<comment type="caution">
    <text evidence="11">The sequence shown here is derived from an EMBL/GenBank/DDBJ whole genome shotgun (WGS) entry which is preliminary data.</text>
</comment>
<dbReference type="InterPro" id="IPR032675">
    <property type="entry name" value="LRR_dom_sf"/>
</dbReference>
<dbReference type="PRINTS" id="PR00019">
    <property type="entry name" value="LEURICHRPT"/>
</dbReference>
<dbReference type="EMBL" id="JAVXUO010000372">
    <property type="protein sequence ID" value="KAK2992861.1"/>
    <property type="molecule type" value="Genomic_DNA"/>
</dbReference>
<evidence type="ECO:0000256" key="9">
    <source>
        <dbReference type="ARBA" id="ARBA00023180"/>
    </source>
</evidence>
<evidence type="ECO:0000313" key="11">
    <source>
        <dbReference type="EMBL" id="KAK2992861.1"/>
    </source>
</evidence>
<dbReference type="InterPro" id="IPR046956">
    <property type="entry name" value="RLP23-like"/>
</dbReference>
<dbReference type="SUPFAM" id="SSF52058">
    <property type="entry name" value="L domain-like"/>
    <property type="match status" value="1"/>
</dbReference>
<name>A0AA88S6B8_9ASTE</name>
<dbReference type="AlphaFoldDB" id="A0AA88S6B8"/>
<dbReference type="PANTHER" id="PTHR48063:SF29">
    <property type="entry name" value="LRR RECEPTOR-LIKE KINASE FAMILY PROTEIN"/>
    <property type="match status" value="1"/>
</dbReference>
<comment type="subcellular location">
    <subcellularLocation>
        <location evidence="1">Membrane</location>
        <topology evidence="1">Single-pass type I membrane protein</topology>
    </subcellularLocation>
</comment>
<gene>
    <name evidence="11" type="ORF">RJ640_011954</name>
</gene>
<evidence type="ECO:0000256" key="7">
    <source>
        <dbReference type="ARBA" id="ARBA00022989"/>
    </source>
</evidence>
<dbReference type="InterPro" id="IPR001611">
    <property type="entry name" value="Leu-rich_rpt"/>
</dbReference>
<dbReference type="Proteomes" id="UP001187471">
    <property type="component" value="Unassembled WGS sequence"/>
</dbReference>
<dbReference type="PANTHER" id="PTHR48063">
    <property type="entry name" value="LRR RECEPTOR-LIKE KINASE"/>
    <property type="match status" value="1"/>
</dbReference>
<keyword evidence="7 10" id="KW-1133">Transmembrane helix</keyword>
<dbReference type="Pfam" id="PF00560">
    <property type="entry name" value="LRR_1"/>
    <property type="match status" value="1"/>
</dbReference>
<evidence type="ECO:0000256" key="3">
    <source>
        <dbReference type="ARBA" id="ARBA00022614"/>
    </source>
</evidence>
<keyword evidence="3" id="KW-0433">Leucine-rich repeat</keyword>
<accession>A0AA88S6B8</accession>
<reference evidence="11" key="1">
    <citation type="submission" date="2022-12" db="EMBL/GenBank/DDBJ databases">
        <title>Draft genome assemblies for two species of Escallonia (Escalloniales).</title>
        <authorList>
            <person name="Chanderbali A."/>
            <person name="Dervinis C."/>
            <person name="Anghel I."/>
            <person name="Soltis D."/>
            <person name="Soltis P."/>
            <person name="Zapata F."/>
        </authorList>
    </citation>
    <scope>NUCLEOTIDE SEQUENCE</scope>
    <source>
        <strain evidence="11">UCBG92.1500</strain>
        <tissue evidence="11">Leaf</tissue>
    </source>
</reference>
<dbReference type="GO" id="GO:0016020">
    <property type="term" value="C:membrane"/>
    <property type="evidence" value="ECO:0007669"/>
    <property type="project" value="UniProtKB-SubCell"/>
</dbReference>
<evidence type="ECO:0000256" key="5">
    <source>
        <dbReference type="ARBA" id="ARBA00022729"/>
    </source>
</evidence>
<proteinExistence type="inferred from homology"/>
<evidence type="ECO:0000256" key="6">
    <source>
        <dbReference type="ARBA" id="ARBA00022737"/>
    </source>
</evidence>
<sequence>MEVVTKGRELRYTLTLPLINIIDFSSNNLTGEIPEEITSLSTLSALNLSHNHLKGWIPHKVGGLQLLETLDLSSNHLSGQIPATMTSMTSLNHLNLSWNNFSGPIPSANQFLTFNDPSIYEGNRQLCRSPLSTKCTTPDVGDDGDRSYANGETDIDRYEKLGLYSSIAAGFLVGFGGVCLSLLMNQSWSHAFFRLTDRVQDWLIVVVVIDLTTIGRRQRHSETATVNPAAIASGGVCGFANAQQDVVPGSRSAIGAVTVCLLWAGATLGELAAQMATTGLVRRTGRQCSSADCSGRRVGDGSTVGRNLCLDGMVARRTVSMA</sequence>
<evidence type="ECO:0000313" key="12">
    <source>
        <dbReference type="Proteomes" id="UP001187471"/>
    </source>
</evidence>
<keyword evidence="9" id="KW-0325">Glycoprotein</keyword>
<dbReference type="FunFam" id="3.80.10.10:FF:000111">
    <property type="entry name" value="LRR receptor-like serine/threonine-protein kinase ERECTA"/>
    <property type="match status" value="1"/>
</dbReference>
<keyword evidence="5" id="KW-0732">Signal</keyword>
<dbReference type="Gene3D" id="3.80.10.10">
    <property type="entry name" value="Ribonuclease Inhibitor"/>
    <property type="match status" value="1"/>
</dbReference>
<keyword evidence="6" id="KW-0677">Repeat</keyword>
<keyword evidence="4 10" id="KW-0812">Transmembrane</keyword>
<keyword evidence="12" id="KW-1185">Reference proteome</keyword>
<evidence type="ECO:0000256" key="2">
    <source>
        <dbReference type="ARBA" id="ARBA00009592"/>
    </source>
</evidence>
<evidence type="ECO:0000256" key="4">
    <source>
        <dbReference type="ARBA" id="ARBA00022692"/>
    </source>
</evidence>
<organism evidence="11 12">
    <name type="scientific">Escallonia rubra</name>
    <dbReference type="NCBI Taxonomy" id="112253"/>
    <lineage>
        <taxon>Eukaryota</taxon>
        <taxon>Viridiplantae</taxon>
        <taxon>Streptophyta</taxon>
        <taxon>Embryophyta</taxon>
        <taxon>Tracheophyta</taxon>
        <taxon>Spermatophyta</taxon>
        <taxon>Magnoliopsida</taxon>
        <taxon>eudicotyledons</taxon>
        <taxon>Gunneridae</taxon>
        <taxon>Pentapetalae</taxon>
        <taxon>asterids</taxon>
        <taxon>campanulids</taxon>
        <taxon>Escalloniales</taxon>
        <taxon>Escalloniaceae</taxon>
        <taxon>Escallonia</taxon>
    </lineage>
</organism>
<feature type="transmembrane region" description="Helical" evidence="10">
    <location>
        <begin position="161"/>
        <end position="184"/>
    </location>
</feature>
<comment type="similarity">
    <text evidence="2">Belongs to the RLP family.</text>
</comment>
<evidence type="ECO:0000256" key="10">
    <source>
        <dbReference type="SAM" id="Phobius"/>
    </source>
</evidence>
<dbReference type="Pfam" id="PF13855">
    <property type="entry name" value="LRR_8"/>
    <property type="match status" value="1"/>
</dbReference>
<keyword evidence="8 10" id="KW-0472">Membrane</keyword>
<protein>
    <submittedName>
        <fullName evidence="11">Uncharacterized protein</fullName>
    </submittedName>
</protein>
<evidence type="ECO:0000256" key="8">
    <source>
        <dbReference type="ARBA" id="ARBA00023136"/>
    </source>
</evidence>